<dbReference type="OrthoDB" id="306692at2157"/>
<gene>
    <name evidence="2" type="ORF">HLRTI_001878</name>
    <name evidence="1" type="ORF">HTIA_1119</name>
</gene>
<dbReference type="Proteomes" id="UP000003861">
    <property type="component" value="Unassembled WGS sequence"/>
</dbReference>
<evidence type="ECO:0000313" key="1">
    <source>
        <dbReference type="EMBL" id="CCQ33257.1"/>
    </source>
</evidence>
<dbReference type="AlphaFoldDB" id="F7PQC7"/>
<evidence type="ECO:0000313" key="4">
    <source>
        <dbReference type="Proteomes" id="UP000015381"/>
    </source>
</evidence>
<dbReference type="EMBL" id="AFNT02000020">
    <property type="protein sequence ID" value="ERJ06115.1"/>
    <property type="molecule type" value="Genomic_DNA"/>
</dbReference>
<evidence type="ECO:0000313" key="2">
    <source>
        <dbReference type="EMBL" id="ERJ06115.1"/>
    </source>
</evidence>
<dbReference type="HOGENOM" id="CLU_123164_0_0_2"/>
<dbReference type="KEGG" id="hti:HTIA_1119"/>
<dbReference type="eggNOG" id="arCOG04674">
    <property type="taxonomic scope" value="Archaea"/>
</dbReference>
<dbReference type="Pfam" id="PF19104">
    <property type="entry name" value="DUF5791"/>
    <property type="match status" value="1"/>
</dbReference>
<dbReference type="EMBL" id="HF571520">
    <property type="protein sequence ID" value="CCQ33257.1"/>
    <property type="molecule type" value="Genomic_DNA"/>
</dbReference>
<accession>F7PQC7</accession>
<dbReference type="GeneID" id="23800324"/>
<keyword evidence="4" id="KW-1185">Reference proteome</keyword>
<dbReference type="RefSeq" id="WP_008528341.1">
    <property type="nucleotide sequence ID" value="NC_021921.1"/>
</dbReference>
<name>F7PQC7_9EURY</name>
<reference evidence="1 4" key="3">
    <citation type="journal article" date="2014" name="Environ. Microbiol.">
        <title>Halorhabdus tiamatea: proteogenomics and glycosidase activity measurements identify the first cultivated euryarchaeon from a deep-sea anoxic brine lake as potential polysaccharide degrader.</title>
        <authorList>
            <person name="Werner J."/>
            <person name="Ferrer M."/>
            <person name="Michel G."/>
            <person name="Mann A.J."/>
            <person name="Huang S."/>
            <person name="Juarez S."/>
            <person name="Ciordia S."/>
            <person name="Albar J.P."/>
            <person name="Alcaide M."/>
            <person name="La Cono V."/>
            <person name="Yakimov M.M."/>
            <person name="Antunes A."/>
            <person name="Taborda M."/>
            <person name="Da Costa M.S."/>
            <person name="Amann R.I."/>
            <person name="Gloeckner F.O."/>
            <person name="Golyshina O.V."/>
            <person name="Golyshin P.N."/>
            <person name="Teeling H."/>
        </authorList>
    </citation>
    <scope>NUCLEOTIDE SEQUENCE [LARGE SCALE GENOMIC DNA]</scope>
    <source>
        <strain evidence="4">SARL4B</strain>
        <strain evidence="1">Type strain: SARL4B</strain>
    </source>
</reference>
<organism evidence="2 3">
    <name type="scientific">Halorhabdus tiamatea SARL4B</name>
    <dbReference type="NCBI Taxonomy" id="1033806"/>
    <lineage>
        <taxon>Archaea</taxon>
        <taxon>Methanobacteriati</taxon>
        <taxon>Methanobacteriota</taxon>
        <taxon>Stenosarchaea group</taxon>
        <taxon>Halobacteria</taxon>
        <taxon>Halobacteriales</taxon>
        <taxon>Haloarculaceae</taxon>
        <taxon>Halorhabdus</taxon>
    </lineage>
</organism>
<protein>
    <submittedName>
        <fullName evidence="2">Uncharacterized protein</fullName>
    </submittedName>
</protein>
<reference evidence="2 3" key="1">
    <citation type="journal article" date="2011" name="J. Bacteriol.">
        <title>Genome sequence of Halorhabdus tiamatea, the first archaeon isolated from a deep-sea anoxic brine lake.</title>
        <authorList>
            <person name="Antunes A."/>
            <person name="Alam I."/>
            <person name="Bajic V.B."/>
            <person name="Stingl U."/>
        </authorList>
    </citation>
    <scope>NUCLEOTIDE SEQUENCE [LARGE SCALE GENOMIC DNA]</scope>
    <source>
        <strain evidence="2 3">SARL4B</strain>
    </source>
</reference>
<reference evidence="2 3" key="2">
    <citation type="journal article" date="2013" name="PLoS ONE">
        <title>INDIGO - INtegrated Data Warehouse of MIcrobial GenOmes with Examples from the Red Sea Extremophiles.</title>
        <authorList>
            <person name="Alam I."/>
            <person name="Antunes A."/>
            <person name="Kamau A.A."/>
            <person name="Ba Alawi W."/>
            <person name="Kalkatawi M."/>
            <person name="Stingl U."/>
            <person name="Bajic V.B."/>
        </authorList>
    </citation>
    <scope>NUCLEOTIDE SEQUENCE [LARGE SCALE GENOMIC DNA]</scope>
    <source>
        <strain evidence="2 3">SARL4B</strain>
    </source>
</reference>
<dbReference type="Proteomes" id="UP000015381">
    <property type="component" value="Chromosome I"/>
</dbReference>
<dbReference type="InterPro" id="IPR043809">
    <property type="entry name" value="DUF5791"/>
</dbReference>
<evidence type="ECO:0000313" key="3">
    <source>
        <dbReference type="Proteomes" id="UP000003861"/>
    </source>
</evidence>
<sequence>MLAAVDADAHDAASLRRAYDGLLADAIETAGVDAVVAGTALDADTVDALADADNAAETPSVTLSEASAVLALTTDRDADALAADARDRLLLELSSAVLDVEALSQGLGRDVTPKELQAKMEGRHPMTLAEYAEIRGFVAGKT</sequence>
<dbReference type="STRING" id="1033806.HTIA_1119"/>
<proteinExistence type="predicted"/>